<protein>
    <submittedName>
        <fullName evidence="2">Uncharacterized protein</fullName>
    </submittedName>
</protein>
<accession>A0A915HXX6</accession>
<sequence length="99" mass="11429">MMKFCEPSTDVELTKQHFFAESLSFNDDEPADELLKSINNRSISFFVVVLCPTIDEGEYEYKFWKRDSGSVFKLSPPLIDLALSEGPENDNKECKELFH</sequence>
<evidence type="ECO:0000313" key="1">
    <source>
        <dbReference type="Proteomes" id="UP000887565"/>
    </source>
</evidence>
<reference evidence="2" key="1">
    <citation type="submission" date="2022-11" db="UniProtKB">
        <authorList>
            <consortium name="WormBaseParasite"/>
        </authorList>
    </citation>
    <scope>IDENTIFICATION</scope>
</reference>
<keyword evidence="1" id="KW-1185">Reference proteome</keyword>
<evidence type="ECO:0000313" key="2">
    <source>
        <dbReference type="WBParaSite" id="nRc.2.0.1.t06141-RA"/>
    </source>
</evidence>
<proteinExistence type="predicted"/>
<dbReference type="AlphaFoldDB" id="A0A915HXX6"/>
<dbReference type="Proteomes" id="UP000887565">
    <property type="component" value="Unplaced"/>
</dbReference>
<organism evidence="1 2">
    <name type="scientific">Romanomermis culicivorax</name>
    <name type="common">Nematode worm</name>
    <dbReference type="NCBI Taxonomy" id="13658"/>
    <lineage>
        <taxon>Eukaryota</taxon>
        <taxon>Metazoa</taxon>
        <taxon>Ecdysozoa</taxon>
        <taxon>Nematoda</taxon>
        <taxon>Enoplea</taxon>
        <taxon>Dorylaimia</taxon>
        <taxon>Mermithida</taxon>
        <taxon>Mermithoidea</taxon>
        <taxon>Mermithidae</taxon>
        <taxon>Romanomermis</taxon>
    </lineage>
</organism>
<dbReference type="WBParaSite" id="nRc.2.0.1.t06141-RA">
    <property type="protein sequence ID" value="nRc.2.0.1.t06141-RA"/>
    <property type="gene ID" value="nRc.2.0.1.g06141"/>
</dbReference>
<name>A0A915HXX6_ROMCU</name>